<evidence type="ECO:0000313" key="8">
    <source>
        <dbReference type="EMBL" id="MDQ0275454.1"/>
    </source>
</evidence>
<name>A0ABU0AW17_9FIRM</name>
<dbReference type="Pfam" id="PF10150">
    <property type="entry name" value="RNase_E_G"/>
    <property type="match status" value="1"/>
</dbReference>
<evidence type="ECO:0000256" key="2">
    <source>
        <dbReference type="ARBA" id="ARBA00022723"/>
    </source>
</evidence>
<dbReference type="RefSeq" id="WP_307495258.1">
    <property type="nucleotide sequence ID" value="NZ_JAUSTN010000007.1"/>
</dbReference>
<dbReference type="Gene3D" id="2.40.50.140">
    <property type="entry name" value="Nucleic acid-binding proteins"/>
    <property type="match status" value="1"/>
</dbReference>
<dbReference type="GO" id="GO:0016787">
    <property type="term" value="F:hydrolase activity"/>
    <property type="evidence" value="ECO:0007669"/>
    <property type="project" value="UniProtKB-KW"/>
</dbReference>
<accession>A0ABU0AW17</accession>
<comment type="cofactor">
    <cofactor evidence="1">
        <name>Mg(2+)</name>
        <dbReference type="ChEBI" id="CHEBI:18420"/>
    </cofactor>
</comment>
<dbReference type="InterPro" id="IPR012340">
    <property type="entry name" value="NA-bd_OB-fold"/>
</dbReference>
<organism evidence="8 9">
    <name type="scientific">Peptoniphilus koenoeneniae</name>
    <dbReference type="NCBI Taxonomy" id="507751"/>
    <lineage>
        <taxon>Bacteria</taxon>
        <taxon>Bacillati</taxon>
        <taxon>Bacillota</taxon>
        <taxon>Tissierellia</taxon>
        <taxon>Tissierellales</taxon>
        <taxon>Peptoniphilaceae</taxon>
        <taxon>Peptoniphilus</taxon>
    </lineage>
</organism>
<dbReference type="CDD" id="cd04453">
    <property type="entry name" value="S1_RNase_E"/>
    <property type="match status" value="1"/>
</dbReference>
<feature type="coiled-coil region" evidence="6">
    <location>
        <begin position="144"/>
        <end position="171"/>
    </location>
</feature>
<proteinExistence type="predicted"/>
<reference evidence="8 9" key="1">
    <citation type="submission" date="2023-07" db="EMBL/GenBank/DDBJ databases">
        <title>Genomic Encyclopedia of Type Strains, Phase IV (KMG-IV): sequencing the most valuable type-strain genomes for metagenomic binning, comparative biology and taxonomic classification.</title>
        <authorList>
            <person name="Goeker M."/>
        </authorList>
    </citation>
    <scope>NUCLEOTIDE SEQUENCE [LARGE SCALE GENOMIC DNA]</scope>
    <source>
        <strain evidence="8 9">DSM 22616</strain>
    </source>
</reference>
<dbReference type="EMBL" id="JAUSTN010000007">
    <property type="protein sequence ID" value="MDQ0275454.1"/>
    <property type="molecule type" value="Genomic_DNA"/>
</dbReference>
<dbReference type="InterPro" id="IPR019307">
    <property type="entry name" value="RNA-bd_AU-1/RNase_E/G"/>
</dbReference>
<evidence type="ECO:0000259" key="7">
    <source>
        <dbReference type="Pfam" id="PF10150"/>
    </source>
</evidence>
<evidence type="ECO:0000256" key="1">
    <source>
        <dbReference type="ARBA" id="ARBA00001946"/>
    </source>
</evidence>
<keyword evidence="9" id="KW-1185">Reference proteome</keyword>
<evidence type="ECO:0000313" key="9">
    <source>
        <dbReference type="Proteomes" id="UP001236559"/>
    </source>
</evidence>
<keyword evidence="5" id="KW-0694">RNA-binding</keyword>
<sequence length="358" mass="42260">MIENNVQKKIYIDEKFKTALIFDGRIRDIIYYDEENILKNIYLGRVTRIIKSMNAAFIDVGLKDNVYLNLDDEKENIKENQTLIIQIKKTGEDKGPRGTREISLPGKSLVYFPKNNFVKYSKKLSKEKKEELKKISLEGIVYRTEAQNFSKEEIKKEYEELKEKAEKILGEEKFLPVPRLLYREDILDRFIHEHPYDIVTNSKNIEKAYKNLRKVEFEKNYSIKYNPQINKDYLKLFERIVHINDGSNIYIDYTEAMTVIDVNSSQSTDFKNFEDLAYKINLKAIEEIALQIKLRNISGIIMIDLINMKDEKNRQDILKKMEEEFIKNDISLNIHGYTSLGICELSRRNQGLLLKNKL</sequence>
<evidence type="ECO:0000256" key="3">
    <source>
        <dbReference type="ARBA" id="ARBA00022801"/>
    </source>
</evidence>
<keyword evidence="3 8" id="KW-0378">Hydrolase</keyword>
<dbReference type="SUPFAM" id="SSF50249">
    <property type="entry name" value="Nucleic acid-binding proteins"/>
    <property type="match status" value="1"/>
</dbReference>
<gene>
    <name evidence="8" type="ORF">J2S72_001481</name>
</gene>
<dbReference type="InterPro" id="IPR004659">
    <property type="entry name" value="RNase_E/G"/>
</dbReference>
<comment type="caution">
    <text evidence="8">The sequence shown here is derived from an EMBL/GenBank/DDBJ whole genome shotgun (WGS) entry which is preliminary data.</text>
</comment>
<feature type="domain" description="RNA-binding protein AU-1/Ribonuclease E/G" evidence="7">
    <location>
        <begin position="103"/>
        <end position="349"/>
    </location>
</feature>
<dbReference type="EC" id="3.1.26.-" evidence="8"/>
<evidence type="ECO:0000256" key="5">
    <source>
        <dbReference type="ARBA" id="ARBA00022884"/>
    </source>
</evidence>
<dbReference type="PANTHER" id="PTHR30001:SF0">
    <property type="entry name" value="RIBONUCLEASE G"/>
    <property type="match status" value="1"/>
</dbReference>
<keyword evidence="2" id="KW-0479">Metal-binding</keyword>
<dbReference type="Proteomes" id="UP001236559">
    <property type="component" value="Unassembled WGS sequence"/>
</dbReference>
<evidence type="ECO:0000256" key="4">
    <source>
        <dbReference type="ARBA" id="ARBA00022842"/>
    </source>
</evidence>
<keyword evidence="6" id="KW-0175">Coiled coil</keyword>
<protein>
    <submittedName>
        <fullName evidence="8">Ribonuclease G</fullName>
        <ecNumber evidence="8">3.1.26.-</ecNumber>
    </submittedName>
</protein>
<dbReference type="PANTHER" id="PTHR30001">
    <property type="entry name" value="RIBONUCLEASE"/>
    <property type="match status" value="1"/>
</dbReference>
<keyword evidence="4" id="KW-0460">Magnesium</keyword>
<evidence type="ECO:0000256" key="6">
    <source>
        <dbReference type="SAM" id="Coils"/>
    </source>
</evidence>